<sequence length="50" mass="5319">MTSKQGLPLSGYCQGIDSTASLSKHQSARKLLSTAGFIPSFVPIISESDY</sequence>
<dbReference type="EMBL" id="JACSYB010000001">
    <property type="protein sequence ID" value="MCG8147228.1"/>
    <property type="molecule type" value="Genomic_DNA"/>
</dbReference>
<evidence type="ECO:0000313" key="1">
    <source>
        <dbReference type="EMBL" id="MCG8147228.1"/>
    </source>
</evidence>
<dbReference type="Proteomes" id="UP001139238">
    <property type="component" value="Unassembled WGS sequence"/>
</dbReference>
<comment type="caution">
    <text evidence="1">The sequence shown here is derived from an EMBL/GenBank/DDBJ whole genome shotgun (WGS) entry which is preliminary data.</text>
</comment>
<reference evidence="1" key="1">
    <citation type="submission" date="2021-08" db="EMBL/GenBank/DDBJ databases">
        <title>Complete genome sequence of Moraxella sp strain PS-22.</title>
        <authorList>
            <person name="Das S.K."/>
        </authorList>
    </citation>
    <scope>NUCLEOTIDE SEQUENCE</scope>
    <source>
        <strain evidence="1">PS-22</strain>
    </source>
</reference>
<keyword evidence="2" id="KW-1185">Reference proteome</keyword>
<accession>A0A9X2A3P5</accession>
<organism evidence="1 2">
    <name type="scientific">Moraxella tetraodonis</name>
    <dbReference type="NCBI Taxonomy" id="2767221"/>
    <lineage>
        <taxon>Bacteria</taxon>
        <taxon>Pseudomonadati</taxon>
        <taxon>Pseudomonadota</taxon>
        <taxon>Gammaproteobacteria</taxon>
        <taxon>Moraxellales</taxon>
        <taxon>Moraxellaceae</taxon>
        <taxon>Moraxella</taxon>
    </lineage>
</organism>
<evidence type="ECO:0000313" key="2">
    <source>
        <dbReference type="Proteomes" id="UP001139238"/>
    </source>
</evidence>
<protein>
    <submittedName>
        <fullName evidence="1">Uncharacterized protein</fullName>
    </submittedName>
</protein>
<dbReference type="RefSeq" id="WP_239741744.1">
    <property type="nucleotide sequence ID" value="NZ_JACSYB010000001.1"/>
</dbReference>
<proteinExistence type="predicted"/>
<name>A0A9X2A3P5_9GAMM</name>
<gene>
    <name evidence="1" type="ORF">H9W84_03690</name>
</gene>
<dbReference type="AlphaFoldDB" id="A0A9X2A3P5"/>